<organism evidence="1 2">
    <name type="scientific">Aquilegia coerulea</name>
    <name type="common">Rocky mountain columbine</name>
    <dbReference type="NCBI Taxonomy" id="218851"/>
    <lineage>
        <taxon>Eukaryota</taxon>
        <taxon>Viridiplantae</taxon>
        <taxon>Streptophyta</taxon>
        <taxon>Embryophyta</taxon>
        <taxon>Tracheophyta</taxon>
        <taxon>Spermatophyta</taxon>
        <taxon>Magnoliopsida</taxon>
        <taxon>Ranunculales</taxon>
        <taxon>Ranunculaceae</taxon>
        <taxon>Thalictroideae</taxon>
        <taxon>Aquilegia</taxon>
    </lineage>
</organism>
<name>A0A2G5DKL4_AQUCA</name>
<proteinExistence type="predicted"/>
<evidence type="ECO:0000313" key="1">
    <source>
        <dbReference type="EMBL" id="PIA44058.1"/>
    </source>
</evidence>
<accession>A0A2G5DKL4</accession>
<reference evidence="1 2" key="1">
    <citation type="submission" date="2017-09" db="EMBL/GenBank/DDBJ databases">
        <title>WGS assembly of Aquilegia coerulea Goldsmith.</title>
        <authorList>
            <person name="Hodges S."/>
            <person name="Kramer E."/>
            <person name="Nordborg M."/>
            <person name="Tomkins J."/>
            <person name="Borevitz J."/>
            <person name="Derieg N."/>
            <person name="Yan J."/>
            <person name="Mihaltcheva S."/>
            <person name="Hayes R.D."/>
            <person name="Rokhsar D."/>
        </authorList>
    </citation>
    <scope>NUCLEOTIDE SEQUENCE [LARGE SCALE GENOMIC DNA]</scope>
    <source>
        <strain evidence="2">cv. Goldsmith</strain>
    </source>
</reference>
<evidence type="ECO:0000313" key="2">
    <source>
        <dbReference type="Proteomes" id="UP000230069"/>
    </source>
</evidence>
<sequence length="131" mass="14788">MGLSINFWTDVWVDGKTLKSYQTNSIPPQLKLITHIYILGLTGSCYGPCLAHPKSKFSYGSVLICAQSDEDVNHLFQSCSAVRPIIERATIEVNVQRPIIPFQPGRLKIRTKLNKKNPHAITFGCYLLWNI</sequence>
<dbReference type="AlphaFoldDB" id="A0A2G5DKL4"/>
<keyword evidence="2" id="KW-1185">Reference proteome</keyword>
<gene>
    <name evidence="1" type="ORF">AQUCO_01800244v1</name>
</gene>
<protein>
    <submittedName>
        <fullName evidence="1">Uncharacterized protein</fullName>
    </submittedName>
</protein>
<dbReference type="InParanoid" id="A0A2G5DKL4"/>
<dbReference type="EMBL" id="KZ305035">
    <property type="protein sequence ID" value="PIA44058.1"/>
    <property type="molecule type" value="Genomic_DNA"/>
</dbReference>
<dbReference type="Proteomes" id="UP000230069">
    <property type="component" value="Unassembled WGS sequence"/>
</dbReference>